<dbReference type="PANTHER" id="PTHR34222:SF37">
    <property type="entry name" value="RETROTRANSPOSON GAG DOMAIN-CONTAINING PROTEIN"/>
    <property type="match status" value="1"/>
</dbReference>
<evidence type="ECO:0000313" key="1">
    <source>
        <dbReference type="EMBL" id="GFZ12733.1"/>
    </source>
</evidence>
<organism evidence="1 2">
    <name type="scientific">Actinidia rufa</name>
    <dbReference type="NCBI Taxonomy" id="165716"/>
    <lineage>
        <taxon>Eukaryota</taxon>
        <taxon>Viridiplantae</taxon>
        <taxon>Streptophyta</taxon>
        <taxon>Embryophyta</taxon>
        <taxon>Tracheophyta</taxon>
        <taxon>Spermatophyta</taxon>
        <taxon>Magnoliopsida</taxon>
        <taxon>eudicotyledons</taxon>
        <taxon>Gunneridae</taxon>
        <taxon>Pentapetalae</taxon>
        <taxon>asterids</taxon>
        <taxon>Ericales</taxon>
        <taxon>Actinidiaceae</taxon>
        <taxon>Actinidia</taxon>
    </lineage>
</organism>
<proteinExistence type="predicted"/>
<dbReference type="EMBL" id="BJWL01000023">
    <property type="protein sequence ID" value="GFZ12733.1"/>
    <property type="molecule type" value="Genomic_DNA"/>
</dbReference>
<evidence type="ECO:0000313" key="2">
    <source>
        <dbReference type="Proteomes" id="UP000585474"/>
    </source>
</evidence>
<dbReference type="OrthoDB" id="1750575at2759"/>
<dbReference type="PANTHER" id="PTHR34222">
    <property type="entry name" value="GAG_PRE-INTEGRS DOMAIN-CONTAINING PROTEIN"/>
    <property type="match status" value="1"/>
</dbReference>
<protein>
    <submittedName>
        <fullName evidence="1">Uncharacterized protein</fullName>
    </submittedName>
</protein>
<name>A0A7J0GPM5_9ERIC</name>
<dbReference type="AlphaFoldDB" id="A0A7J0GPM5"/>
<sequence length="130" mass="14677">MSSTTIGADLSLGGIAQEFITVSKQRDSSIAAYFHTLRALWLELDNYRTLDMDSPADTLKLKKRIDQEQIIEFLAGLNPEYDQIRVQILGNEPLPSLQEVYSYVQHEESRREIMLHPPPPENSGLVTSSS</sequence>
<keyword evidence="2" id="KW-1185">Reference proteome</keyword>
<dbReference type="Proteomes" id="UP000585474">
    <property type="component" value="Unassembled WGS sequence"/>
</dbReference>
<gene>
    <name evidence="1" type="ORF">Acr_23g0011180</name>
</gene>
<comment type="caution">
    <text evidence="1">The sequence shown here is derived from an EMBL/GenBank/DDBJ whole genome shotgun (WGS) entry which is preliminary data.</text>
</comment>
<reference evidence="1 2" key="1">
    <citation type="submission" date="2019-07" db="EMBL/GenBank/DDBJ databases">
        <title>De Novo Assembly of kiwifruit Actinidia rufa.</title>
        <authorList>
            <person name="Sugita-Konishi S."/>
            <person name="Sato K."/>
            <person name="Mori E."/>
            <person name="Abe Y."/>
            <person name="Kisaki G."/>
            <person name="Hamano K."/>
            <person name="Suezawa K."/>
            <person name="Otani M."/>
            <person name="Fukuda T."/>
            <person name="Manabe T."/>
            <person name="Gomi K."/>
            <person name="Tabuchi M."/>
            <person name="Akimitsu K."/>
            <person name="Kataoka I."/>
        </authorList>
    </citation>
    <scope>NUCLEOTIDE SEQUENCE [LARGE SCALE GENOMIC DNA]</scope>
    <source>
        <strain evidence="2">cv. Fuchu</strain>
    </source>
</reference>
<accession>A0A7J0GPM5</accession>